<protein>
    <submittedName>
        <fullName evidence="2">Uncharacterized protein</fullName>
    </submittedName>
</protein>
<dbReference type="EMBL" id="HBEP01018936">
    <property type="protein sequence ID" value="CAD8489221.1"/>
    <property type="molecule type" value="Transcribed_RNA"/>
</dbReference>
<keyword evidence="1" id="KW-0175">Coiled coil</keyword>
<reference evidence="2" key="1">
    <citation type="submission" date="2021-01" db="EMBL/GenBank/DDBJ databases">
        <authorList>
            <person name="Corre E."/>
            <person name="Pelletier E."/>
            <person name="Niang G."/>
            <person name="Scheremetjew M."/>
            <person name="Finn R."/>
            <person name="Kale V."/>
            <person name="Holt S."/>
            <person name="Cochrane G."/>
            <person name="Meng A."/>
            <person name="Brown T."/>
            <person name="Cohen L."/>
        </authorList>
    </citation>
    <scope>NUCLEOTIDE SEQUENCE</scope>
    <source>
        <strain evidence="2">CCMP1374</strain>
    </source>
</reference>
<organism evidence="2">
    <name type="scientific">Phaeocystis antarctica</name>
    <dbReference type="NCBI Taxonomy" id="33657"/>
    <lineage>
        <taxon>Eukaryota</taxon>
        <taxon>Haptista</taxon>
        <taxon>Haptophyta</taxon>
        <taxon>Prymnesiophyceae</taxon>
        <taxon>Phaeocystales</taxon>
        <taxon>Phaeocystaceae</taxon>
        <taxon>Phaeocystis</taxon>
    </lineage>
</organism>
<feature type="coiled-coil region" evidence="1">
    <location>
        <begin position="257"/>
        <end position="284"/>
    </location>
</feature>
<dbReference type="AlphaFoldDB" id="A0A7S0EM73"/>
<feature type="coiled-coil region" evidence="1">
    <location>
        <begin position="116"/>
        <end position="143"/>
    </location>
</feature>
<proteinExistence type="predicted"/>
<name>A0A7S0EM73_9EUKA</name>
<sequence length="459" mass="49915">MPQAATTEQSWARSAKLAEFARLKDTVIRMEKSSREQLQLETETQHSFDFMRAEIGRIKQSIAALSSVVDDELASLRSDVGVLREEVGHLVESARAEHSSTASLLAESRAREMRNAEWVQQSFAQAREQVAQLKRDLSDSKAQLLEASGSHTAAVSELSSNLAEVVASTRELQQQARANSEGVSGNTAARIVATGENRRRLEHEAKVAEEARGDLQREIDALVAWSTQEARPQLARLADTGGLDGVQALAQSAHDHAATLQQSHQAAEQKLSVASEELSRHRDAIVLVVDTVDNLSRDIKATQEGLGSGLSEVREVSDQRARLMERACSHLSGECDALRYGIRRGEQRTQEQAEAVGLLQLAQGRSAEWQKASEQEVSEVRHEIASQVSTVRGLKTGGKDTGEALSQHKASTHWALDDIDKWHQAYGKTAAVFAEALHLPNPLATSMVRGGAMIPGGGP</sequence>
<accession>A0A7S0EM73</accession>
<evidence type="ECO:0000256" key="1">
    <source>
        <dbReference type="SAM" id="Coils"/>
    </source>
</evidence>
<gene>
    <name evidence="2" type="ORF">PANT1444_LOCUS10622</name>
</gene>
<evidence type="ECO:0000313" key="2">
    <source>
        <dbReference type="EMBL" id="CAD8489221.1"/>
    </source>
</evidence>